<dbReference type="SMART" id="SM00062">
    <property type="entry name" value="PBPb"/>
    <property type="match status" value="1"/>
</dbReference>
<comment type="caution">
    <text evidence="6">The sequence shown here is derived from an EMBL/GenBank/DDBJ whole genome shotgun (WGS) entry which is preliminary data.</text>
</comment>
<evidence type="ECO:0000256" key="4">
    <source>
        <dbReference type="SAM" id="SignalP"/>
    </source>
</evidence>
<evidence type="ECO:0000259" key="5">
    <source>
        <dbReference type="SMART" id="SM00062"/>
    </source>
</evidence>
<comment type="subcellular location">
    <subcellularLocation>
        <location evidence="1">Cell outer membrane</location>
        <topology evidence="1">Peripheral membrane protein</topology>
    </subcellularLocation>
</comment>
<dbReference type="InterPro" id="IPR001638">
    <property type="entry name" value="Solute-binding_3/MltF_N"/>
</dbReference>
<comment type="similarity">
    <text evidence="2">Belongs to the transglycosylase Slt family.</text>
</comment>
<feature type="signal peptide" evidence="4">
    <location>
        <begin position="1"/>
        <end position="30"/>
    </location>
</feature>
<evidence type="ECO:0000256" key="2">
    <source>
        <dbReference type="ARBA" id="ARBA00007734"/>
    </source>
</evidence>
<sequence>MKTPPFNVRTGLPAAMAVCFCALIFPSCITFEDVDQFIEQMQAEKAMPAATVQRDFPEISNSGVLRMITRYGPDTYFLNRGMDAGFEFELLHAFAREHNLLLEVEIMSQDDDPITILKSGQGDVIAMGLAASPHRTNGAIFTHPYLLTDRFLVYSPHLEEQPDSLAALAEEGIPITVLSGSDAAYHLEKIRGNGISLNLDPLSGNADQDMIYRMLADGRALAAVSNSYSFQKAAGLHPGLSRGPVIAESDSIAWAVRPNAPELEQELSRYLQKHFRISDTGEAGYSSAFLNILKRHYFEESPQLSAYYDTTTAAIERGMLFSPYSGLVQSAADSIGIDPLLLTAVIAQESSFNPGSKSFAGAVGLMQILPRYSENDYPTLYDPETNIREGAAILKSHLNHYAYLDSLDQVKFALATYNAGIGHLVDARRLVMEQNRNPNDWPSTANALLMLMERRHFERAEHGYVRGRETVQYVDRVISRYNRYRSVMALSAQ</sequence>
<dbReference type="SUPFAM" id="SSF53850">
    <property type="entry name" value="Periplasmic binding protein-like II"/>
    <property type="match status" value="1"/>
</dbReference>
<name>A0A316TV71_9BACT</name>
<evidence type="ECO:0000313" key="7">
    <source>
        <dbReference type="Proteomes" id="UP000245533"/>
    </source>
</evidence>
<dbReference type="InterPro" id="IPR023346">
    <property type="entry name" value="Lysozyme-like_dom_sf"/>
</dbReference>
<dbReference type="PANTHER" id="PTHR37423">
    <property type="entry name" value="SOLUBLE LYTIC MUREIN TRANSGLYCOSYLASE-RELATED"/>
    <property type="match status" value="1"/>
</dbReference>
<accession>A0A316TV71</accession>
<dbReference type="PANTHER" id="PTHR37423:SF2">
    <property type="entry name" value="MEMBRANE-BOUND LYTIC MUREIN TRANSGLYCOSYLASE C"/>
    <property type="match status" value="1"/>
</dbReference>
<keyword evidence="4" id="KW-0732">Signal</keyword>
<evidence type="ECO:0000256" key="3">
    <source>
        <dbReference type="ARBA" id="ARBA00023237"/>
    </source>
</evidence>
<dbReference type="Gene3D" id="1.10.530.10">
    <property type="match status" value="1"/>
</dbReference>
<keyword evidence="3" id="KW-0998">Cell outer membrane</keyword>
<dbReference type="GO" id="GO:0009279">
    <property type="term" value="C:cell outer membrane"/>
    <property type="evidence" value="ECO:0007669"/>
    <property type="project" value="UniProtKB-SubCell"/>
</dbReference>
<dbReference type="OrthoDB" id="9815002at2"/>
<dbReference type="EMBL" id="QGGB01000007">
    <property type="protein sequence ID" value="PWN06312.1"/>
    <property type="molecule type" value="Genomic_DNA"/>
</dbReference>
<keyword evidence="3" id="KW-0472">Membrane</keyword>
<dbReference type="Pfam" id="PF00497">
    <property type="entry name" value="SBP_bac_3"/>
    <property type="match status" value="1"/>
</dbReference>
<reference evidence="6 7" key="1">
    <citation type="submission" date="2018-05" db="EMBL/GenBank/DDBJ databases">
        <title>Rhodohalobacter halophilus gen. nov., sp. nov., a moderately halophilic member of the family Balneolaceae.</title>
        <authorList>
            <person name="Liu Z.-W."/>
        </authorList>
    </citation>
    <scope>NUCLEOTIDE SEQUENCE [LARGE SCALE GENOMIC DNA]</scope>
    <source>
        <strain evidence="6 7">8A47</strain>
    </source>
</reference>
<evidence type="ECO:0000256" key="1">
    <source>
        <dbReference type="ARBA" id="ARBA00004339"/>
    </source>
</evidence>
<dbReference type="Proteomes" id="UP000245533">
    <property type="component" value="Unassembled WGS sequence"/>
</dbReference>
<dbReference type="Pfam" id="PF01464">
    <property type="entry name" value="SLT"/>
    <property type="match status" value="1"/>
</dbReference>
<dbReference type="RefSeq" id="WP_109647105.1">
    <property type="nucleotide sequence ID" value="NZ_QGGB01000007.1"/>
</dbReference>
<dbReference type="SUPFAM" id="SSF53955">
    <property type="entry name" value="Lysozyme-like"/>
    <property type="match status" value="1"/>
</dbReference>
<dbReference type="AlphaFoldDB" id="A0A316TV71"/>
<dbReference type="InterPro" id="IPR008258">
    <property type="entry name" value="Transglycosylase_SLT_dom_1"/>
</dbReference>
<evidence type="ECO:0000313" key="6">
    <source>
        <dbReference type="EMBL" id="PWN06312.1"/>
    </source>
</evidence>
<feature type="domain" description="Solute-binding protein family 3/N-terminal" evidence="5">
    <location>
        <begin position="64"/>
        <end position="300"/>
    </location>
</feature>
<dbReference type="Gene3D" id="3.40.190.10">
    <property type="entry name" value="Periplasmic binding protein-like II"/>
    <property type="match status" value="2"/>
</dbReference>
<gene>
    <name evidence="6" type="ORF">DDZ15_10850</name>
</gene>
<protein>
    <submittedName>
        <fullName evidence="6">Lytic transglycosylase F</fullName>
    </submittedName>
</protein>
<organism evidence="6 7">
    <name type="scientific">Rhodohalobacter mucosus</name>
    <dbReference type="NCBI Taxonomy" id="2079485"/>
    <lineage>
        <taxon>Bacteria</taxon>
        <taxon>Pseudomonadati</taxon>
        <taxon>Balneolota</taxon>
        <taxon>Balneolia</taxon>
        <taxon>Balneolales</taxon>
        <taxon>Balneolaceae</taxon>
        <taxon>Rhodohalobacter</taxon>
    </lineage>
</organism>
<keyword evidence="7" id="KW-1185">Reference proteome</keyword>
<dbReference type="CDD" id="cd01009">
    <property type="entry name" value="PBP2_YfhD_N"/>
    <property type="match status" value="1"/>
</dbReference>
<proteinExistence type="inferred from homology"/>
<feature type="chain" id="PRO_5016334406" evidence="4">
    <location>
        <begin position="31"/>
        <end position="493"/>
    </location>
</feature>